<proteinExistence type="predicted"/>
<protein>
    <submittedName>
        <fullName evidence="1">GT2 family glycosyltransferase</fullName>
    </submittedName>
</protein>
<dbReference type="Proteomes" id="UP001549031">
    <property type="component" value="Unassembled WGS sequence"/>
</dbReference>
<dbReference type="CDD" id="cd00761">
    <property type="entry name" value="Glyco_tranf_GTA_type"/>
    <property type="match status" value="1"/>
</dbReference>
<comment type="caution">
    <text evidence="1">The sequence shown here is derived from an EMBL/GenBank/DDBJ whole genome shotgun (WGS) entry which is preliminary data.</text>
</comment>
<accession>A0ABV2HBF4</accession>
<name>A0ABV2HBF4_9HYPH</name>
<dbReference type="RefSeq" id="WP_354532441.1">
    <property type="nucleotide sequence ID" value="NZ_JBEPLJ010000017.1"/>
</dbReference>
<evidence type="ECO:0000313" key="2">
    <source>
        <dbReference type="Proteomes" id="UP001549031"/>
    </source>
</evidence>
<dbReference type="SUPFAM" id="SSF53448">
    <property type="entry name" value="Nucleotide-diphospho-sugar transferases"/>
    <property type="match status" value="1"/>
</dbReference>
<evidence type="ECO:0000313" key="1">
    <source>
        <dbReference type="EMBL" id="MET3587883.1"/>
    </source>
</evidence>
<dbReference type="InterPro" id="IPR029044">
    <property type="entry name" value="Nucleotide-diphossugar_trans"/>
</dbReference>
<dbReference type="Gene3D" id="3.90.550.10">
    <property type="entry name" value="Spore Coat Polysaccharide Biosynthesis Protein SpsA, Chain A"/>
    <property type="match status" value="1"/>
</dbReference>
<organism evidence="1 2">
    <name type="scientific">Pseudorhizobium tarimense</name>
    <dbReference type="NCBI Taxonomy" id="1079109"/>
    <lineage>
        <taxon>Bacteria</taxon>
        <taxon>Pseudomonadati</taxon>
        <taxon>Pseudomonadota</taxon>
        <taxon>Alphaproteobacteria</taxon>
        <taxon>Hyphomicrobiales</taxon>
        <taxon>Rhizobiaceae</taxon>
        <taxon>Rhizobium/Agrobacterium group</taxon>
        <taxon>Pseudorhizobium</taxon>
    </lineage>
</organism>
<keyword evidence="2" id="KW-1185">Reference proteome</keyword>
<gene>
    <name evidence="1" type="ORF">ABID21_004015</name>
</gene>
<sequence>MSSSTIAIAIATAGRRDILAQTISVLDRQIRGADELLVCPARPEDVDMQGLSLYRGTVQVVQGSIGSSHQRNAMVAASSADIMVFFDDDFLPAANYLEEVERLFAMDPLIMVATGHMIEDGAQGAGLEFHEALEILETDEFAGSPAVEPIFNGYGCNMAIRMAPVRRFGVCFDEDLPLYAWLEDLDFSRQLAAHGKIVRASQLRGVHMGTKKAGRSPGKRLGYSQVANRIHIHRKGNMSRYQAWDGIVRNFAANLAKSARPEPWVDRRGRLLGNFLAFKDLLTGRINPKKILDM</sequence>
<dbReference type="EMBL" id="JBEPLJ010000017">
    <property type="protein sequence ID" value="MET3587883.1"/>
    <property type="molecule type" value="Genomic_DNA"/>
</dbReference>
<reference evidence="1 2" key="1">
    <citation type="submission" date="2024-06" db="EMBL/GenBank/DDBJ databases">
        <title>Genomic Encyclopedia of Type Strains, Phase IV (KMG-IV): sequencing the most valuable type-strain genomes for metagenomic binning, comparative biology and taxonomic classification.</title>
        <authorList>
            <person name="Goeker M."/>
        </authorList>
    </citation>
    <scope>NUCLEOTIDE SEQUENCE [LARGE SCALE GENOMIC DNA]</scope>
    <source>
        <strain evidence="1 2">DSM 105042</strain>
    </source>
</reference>